<dbReference type="Proteomes" id="UP000019484">
    <property type="component" value="Unassembled WGS sequence"/>
</dbReference>
<feature type="compositionally biased region" description="Low complexity" evidence="1">
    <location>
        <begin position="52"/>
        <end position="66"/>
    </location>
</feature>
<dbReference type="HOGENOM" id="CLU_1343082_0_0_1"/>
<evidence type="ECO:0000256" key="1">
    <source>
        <dbReference type="SAM" id="MobiDB-lite"/>
    </source>
</evidence>
<accession>W9YVF5</accession>
<evidence type="ECO:0000313" key="2">
    <source>
        <dbReference type="EMBL" id="EXJ86264.1"/>
    </source>
</evidence>
<dbReference type="AlphaFoldDB" id="W9YVF5"/>
<name>W9YVF5_9EURO</name>
<dbReference type="OrthoDB" id="4154744at2759"/>
<dbReference type="EMBL" id="AMWN01000005">
    <property type="protein sequence ID" value="EXJ86264.1"/>
    <property type="molecule type" value="Genomic_DNA"/>
</dbReference>
<organism evidence="2 3">
    <name type="scientific">Capronia coronata CBS 617.96</name>
    <dbReference type="NCBI Taxonomy" id="1182541"/>
    <lineage>
        <taxon>Eukaryota</taxon>
        <taxon>Fungi</taxon>
        <taxon>Dikarya</taxon>
        <taxon>Ascomycota</taxon>
        <taxon>Pezizomycotina</taxon>
        <taxon>Eurotiomycetes</taxon>
        <taxon>Chaetothyriomycetidae</taxon>
        <taxon>Chaetothyriales</taxon>
        <taxon>Herpotrichiellaceae</taxon>
        <taxon>Capronia</taxon>
    </lineage>
</organism>
<gene>
    <name evidence="2" type="ORF">A1O1_06634</name>
</gene>
<sequence length="204" mass="22420">MPANNLSGGGAWIPQSGGGLRYYTTDEVNAYIGLLMLSHGDAVEQHRRSRQGDSSSSQAKDGQSSKILLVDKRDDGEEQPGALVDRLVARDDTLNWSPYYLRKALDYAAATTSTANDAEVRAKLRDRAKEKLALDKWRVKSRGQIPAGGRIRIKENTTVLNFAGHSTAKALQCSILRQDKLACAHIRRWKGEEAGAEIGTRREA</sequence>
<dbReference type="RefSeq" id="XP_007725702.1">
    <property type="nucleotide sequence ID" value="XM_007727512.1"/>
</dbReference>
<keyword evidence="3" id="KW-1185">Reference proteome</keyword>
<reference evidence="2 3" key="1">
    <citation type="submission" date="2013-03" db="EMBL/GenBank/DDBJ databases">
        <title>The Genome Sequence of Capronia coronata CBS 617.96.</title>
        <authorList>
            <consortium name="The Broad Institute Genomics Platform"/>
            <person name="Cuomo C."/>
            <person name="de Hoog S."/>
            <person name="Gorbushina A."/>
            <person name="Walker B."/>
            <person name="Young S.K."/>
            <person name="Zeng Q."/>
            <person name="Gargeya S."/>
            <person name="Fitzgerald M."/>
            <person name="Haas B."/>
            <person name="Abouelleil A."/>
            <person name="Allen A.W."/>
            <person name="Alvarado L."/>
            <person name="Arachchi H.M."/>
            <person name="Berlin A.M."/>
            <person name="Chapman S.B."/>
            <person name="Gainer-Dewar J."/>
            <person name="Goldberg J."/>
            <person name="Griggs A."/>
            <person name="Gujja S."/>
            <person name="Hansen M."/>
            <person name="Howarth C."/>
            <person name="Imamovic A."/>
            <person name="Ireland A."/>
            <person name="Larimer J."/>
            <person name="McCowan C."/>
            <person name="Murphy C."/>
            <person name="Pearson M."/>
            <person name="Poon T.W."/>
            <person name="Priest M."/>
            <person name="Roberts A."/>
            <person name="Saif S."/>
            <person name="Shea T."/>
            <person name="Sisk P."/>
            <person name="Sykes S."/>
            <person name="Wortman J."/>
            <person name="Nusbaum C."/>
            <person name="Birren B."/>
        </authorList>
    </citation>
    <scope>NUCLEOTIDE SEQUENCE [LARGE SCALE GENOMIC DNA]</scope>
    <source>
        <strain evidence="2 3">CBS 617.96</strain>
    </source>
</reference>
<feature type="region of interest" description="Disordered" evidence="1">
    <location>
        <begin position="43"/>
        <end position="72"/>
    </location>
</feature>
<comment type="caution">
    <text evidence="2">The sequence shown here is derived from an EMBL/GenBank/DDBJ whole genome shotgun (WGS) entry which is preliminary data.</text>
</comment>
<dbReference type="GeneID" id="19161501"/>
<protein>
    <submittedName>
        <fullName evidence="2">Uncharacterized protein</fullName>
    </submittedName>
</protein>
<evidence type="ECO:0000313" key="3">
    <source>
        <dbReference type="Proteomes" id="UP000019484"/>
    </source>
</evidence>
<proteinExistence type="predicted"/>